<sequence>MATGCSKANLCTYDLLSEILTLDESRTVTSKIFEGAAVLMP</sequence>
<comment type="caution">
    <text evidence="1">The sequence shown here is derived from an EMBL/GenBank/DDBJ whole genome shotgun (WGS) entry which is preliminary data.</text>
</comment>
<dbReference type="EMBL" id="MIPT01000001">
    <property type="protein sequence ID" value="OHT21790.1"/>
    <property type="molecule type" value="Genomic_DNA"/>
</dbReference>
<reference evidence="1 2" key="1">
    <citation type="submission" date="2016-09" db="EMBL/GenBank/DDBJ databases">
        <title>Metabolic pathway, cell adaptation mechanisms and a novel monoxygenase revealed through proteogenomic-transcription analysis of a Sphingomonas haloaromaticamans strain degrading the fungicide ortho-phenylphenol.</title>
        <authorList>
            <person name="Perruchon C."/>
            <person name="Papadopoulou E.S."/>
            <person name="Rousidou C."/>
            <person name="Vasileiadis S."/>
            <person name="Tanou G."/>
            <person name="Amoutzias G."/>
            <person name="Molassiotis A."/>
            <person name="Karpouzas D.G."/>
        </authorList>
    </citation>
    <scope>NUCLEOTIDE SEQUENCE [LARGE SCALE GENOMIC DNA]</scope>
    <source>
        <strain evidence="1 2">P3</strain>
    </source>
</reference>
<name>A0A1S1HMV1_9SPHN</name>
<gene>
    <name evidence="1" type="ORF">BHE75_03801</name>
</gene>
<proteinExistence type="predicted"/>
<evidence type="ECO:0000313" key="2">
    <source>
        <dbReference type="Proteomes" id="UP000179467"/>
    </source>
</evidence>
<evidence type="ECO:0000313" key="1">
    <source>
        <dbReference type="EMBL" id="OHT21790.1"/>
    </source>
</evidence>
<dbReference type="Proteomes" id="UP000179467">
    <property type="component" value="Unassembled WGS sequence"/>
</dbReference>
<protein>
    <submittedName>
        <fullName evidence="1">Uncharacterized protein</fullName>
    </submittedName>
</protein>
<accession>A0A1S1HMV1</accession>
<organism evidence="1 2">
    <name type="scientific">Edaphosphingomonas haloaromaticamans</name>
    <dbReference type="NCBI Taxonomy" id="653954"/>
    <lineage>
        <taxon>Bacteria</taxon>
        <taxon>Pseudomonadati</taxon>
        <taxon>Pseudomonadota</taxon>
        <taxon>Alphaproteobacteria</taxon>
        <taxon>Sphingomonadales</taxon>
        <taxon>Rhizorhabdaceae</taxon>
        <taxon>Edaphosphingomonas</taxon>
    </lineage>
</organism>
<dbReference type="AlphaFoldDB" id="A0A1S1HMV1"/>
<keyword evidence="2" id="KW-1185">Reference proteome</keyword>